<dbReference type="EMBL" id="CP089291">
    <property type="protein sequence ID" value="UOF89075.1"/>
    <property type="molecule type" value="Genomic_DNA"/>
</dbReference>
<dbReference type="RefSeq" id="WP_347435757.1">
    <property type="nucleotide sequence ID" value="NZ_CP089291.1"/>
</dbReference>
<proteinExistence type="inferred from homology"/>
<comment type="similarity">
    <text evidence="1">Belongs to the GerABKA family.</text>
</comment>
<keyword evidence="3" id="KW-0812">Transmembrane</keyword>
<gene>
    <name evidence="4" type="ORF">LSG31_14200</name>
</gene>
<reference evidence="4" key="1">
    <citation type="submission" date="2021-12" db="EMBL/GenBank/DDBJ databases">
        <title>Alicyclobacillaceae gen. nov., sp. nov., isolated from chalcocite enrichment system.</title>
        <authorList>
            <person name="Jiang Z."/>
        </authorList>
    </citation>
    <scope>NUCLEOTIDE SEQUENCE</scope>
    <source>
        <strain evidence="4">MYW30-H2</strain>
    </source>
</reference>
<organism evidence="4 5">
    <name type="scientific">Fodinisporobacter ferrooxydans</name>
    <dbReference type="NCBI Taxonomy" id="2901836"/>
    <lineage>
        <taxon>Bacteria</taxon>
        <taxon>Bacillati</taxon>
        <taxon>Bacillota</taxon>
        <taxon>Bacilli</taxon>
        <taxon>Bacillales</taxon>
        <taxon>Alicyclobacillaceae</taxon>
        <taxon>Fodinisporobacter</taxon>
    </lineage>
</organism>
<dbReference type="Pfam" id="PF03323">
    <property type="entry name" value="GerA"/>
    <property type="match status" value="1"/>
</dbReference>
<keyword evidence="2 3" id="KW-0472">Membrane</keyword>
<evidence type="ECO:0000256" key="3">
    <source>
        <dbReference type="SAM" id="Phobius"/>
    </source>
</evidence>
<protein>
    <submittedName>
        <fullName evidence="4">Spore germination protein</fullName>
    </submittedName>
</protein>
<dbReference type="PIRSF" id="PIRSF005690">
    <property type="entry name" value="GerBA"/>
    <property type="match status" value="1"/>
</dbReference>
<feature type="transmembrane region" description="Helical" evidence="3">
    <location>
        <begin position="407"/>
        <end position="433"/>
    </location>
</feature>
<evidence type="ECO:0000256" key="1">
    <source>
        <dbReference type="ARBA" id="ARBA00005278"/>
    </source>
</evidence>
<sequence>MFRRSSVTVSKSLKMNKKYVQNQFEKDDDLFIRNFSIDKTPAFIAGIQGLVDKQAIAQTILAPLAKITGTISCDFIMNALSSVFVQEIDSLEQAIELMMYGNVALFVDGFKTSVVIDVSAFEQRSIEEPKNEVVIRGPHVGFIEDLTVNLSLIRRILHNKHLKVESDYLGQKTKNKIALLYVKGIAYPKLIDNVQMKLNHISVDAVLDSGYVEQLIEPGRWSFFPTVRHTERPSTVAASLLEGRIAILVDGSPTALLVPHLFLDNFMNPEDYNSRPFYSSMMRIVRLIGFFLSTQLPALYISIENFHKEVVPSSLLLSVAGAREGVPFPLPLESILMVFAFELIKETGIRMPQALGPSISLVAGLILGQAAVEAGFVGIPTVIIVALAGLSSFLIPFLKETIVLIRILLIIPASFVGLYGLILTDILILLHIVSLRSFGVPYLAPISPTYLEDWRDTFFRFTTNNVSGADKRLRHNIGKYIK</sequence>
<dbReference type="InterPro" id="IPR050768">
    <property type="entry name" value="UPF0353/GerABKA_families"/>
</dbReference>
<feature type="transmembrane region" description="Helical" evidence="3">
    <location>
        <begin position="377"/>
        <end position="395"/>
    </location>
</feature>
<dbReference type="PANTHER" id="PTHR22550:SF5">
    <property type="entry name" value="LEUCINE ZIPPER PROTEIN 4"/>
    <property type="match status" value="1"/>
</dbReference>
<keyword evidence="5" id="KW-1185">Reference proteome</keyword>
<evidence type="ECO:0000256" key="2">
    <source>
        <dbReference type="ARBA" id="ARBA00023136"/>
    </source>
</evidence>
<evidence type="ECO:0000313" key="5">
    <source>
        <dbReference type="Proteomes" id="UP000830167"/>
    </source>
</evidence>
<dbReference type="InterPro" id="IPR004995">
    <property type="entry name" value="Spore_Ger"/>
</dbReference>
<evidence type="ECO:0000313" key="4">
    <source>
        <dbReference type="EMBL" id="UOF89075.1"/>
    </source>
</evidence>
<keyword evidence="3" id="KW-1133">Transmembrane helix</keyword>
<dbReference type="PANTHER" id="PTHR22550">
    <property type="entry name" value="SPORE GERMINATION PROTEIN"/>
    <property type="match status" value="1"/>
</dbReference>
<name>A0ABY4CF12_9BACL</name>
<dbReference type="Proteomes" id="UP000830167">
    <property type="component" value="Chromosome"/>
</dbReference>
<accession>A0ABY4CF12</accession>